<protein>
    <submittedName>
        <fullName evidence="2">Uncharacterized protein</fullName>
    </submittedName>
</protein>
<sequence>MKGYAMSLKLNLSRPARYLALGIHTTGLDPQTDRICSLTAQEMSRRGGNWMAESREHVFLFNPQRDVPRGASIANRFGWQPGGPDTLEYGCKNLALQLSFEQQADLIKALVQNDPRPVLAAHAPGFVLSFLDAELERVGLPPLSNDIVDVGALVHPTAANRRRRSGLTEDNSLKGVAQREGVPPDEYRDILQNRTTATSRAVASILRNTRGEMAPFPAEKAPHRLKSTAPTLSRPRLRA</sequence>
<accession>A0A149QRV5</accession>
<feature type="region of interest" description="Disordered" evidence="1">
    <location>
        <begin position="161"/>
        <end position="194"/>
    </location>
</feature>
<gene>
    <name evidence="2" type="ORF">AD929_12525</name>
</gene>
<evidence type="ECO:0000313" key="3">
    <source>
        <dbReference type="Proteomes" id="UP000075573"/>
    </source>
</evidence>
<dbReference type="CDD" id="cd06127">
    <property type="entry name" value="DEDDh"/>
    <property type="match status" value="1"/>
</dbReference>
<feature type="region of interest" description="Disordered" evidence="1">
    <location>
        <begin position="213"/>
        <end position="239"/>
    </location>
</feature>
<dbReference type="InterPro" id="IPR012337">
    <property type="entry name" value="RNaseH-like_sf"/>
</dbReference>
<dbReference type="SUPFAM" id="SSF53098">
    <property type="entry name" value="Ribonuclease H-like"/>
    <property type="match status" value="1"/>
</dbReference>
<dbReference type="EMBL" id="LHZB01000118">
    <property type="protein sequence ID" value="KXV00049.1"/>
    <property type="molecule type" value="Genomic_DNA"/>
</dbReference>
<dbReference type="PATRIC" id="fig|442.7.peg.3327"/>
<organism evidence="2 3">
    <name type="scientific">Gluconobacter potus</name>
    <dbReference type="NCBI Taxonomy" id="2724927"/>
    <lineage>
        <taxon>Bacteria</taxon>
        <taxon>Pseudomonadati</taxon>
        <taxon>Pseudomonadota</taxon>
        <taxon>Alphaproteobacteria</taxon>
        <taxon>Acetobacterales</taxon>
        <taxon>Acetobacteraceae</taxon>
        <taxon>Gluconobacter</taxon>
    </lineage>
</organism>
<comment type="caution">
    <text evidence="2">The sequence shown here is derived from an EMBL/GenBank/DDBJ whole genome shotgun (WGS) entry which is preliminary data.</text>
</comment>
<evidence type="ECO:0000313" key="2">
    <source>
        <dbReference type="EMBL" id="KXV00049.1"/>
    </source>
</evidence>
<dbReference type="InterPro" id="IPR036397">
    <property type="entry name" value="RNaseH_sf"/>
</dbReference>
<reference evidence="2 3" key="1">
    <citation type="submission" date="2015-06" db="EMBL/GenBank/DDBJ databases">
        <title>Improved classification and identification of acetic acid bacteria using matrix-assisted laser desorption/ionization time-of-flight mass spectrometry; Gluconobacter nephelii and Gluconobacter uchimurae are later heterotypic synonyms of Gluconobacter japonicus and Gluconobacter oxydans, respectively.</title>
        <authorList>
            <person name="Li L."/>
            <person name="Cleenwerck I."/>
            <person name="De Vuyst L."/>
            <person name="Vandamme P."/>
        </authorList>
    </citation>
    <scope>NUCLEOTIDE SEQUENCE [LARGE SCALE GENOMIC DNA]</scope>
    <source>
        <strain evidence="2 3">LMG 1764</strain>
    </source>
</reference>
<dbReference type="GO" id="GO:0003676">
    <property type="term" value="F:nucleic acid binding"/>
    <property type="evidence" value="ECO:0007669"/>
    <property type="project" value="InterPro"/>
</dbReference>
<dbReference type="AlphaFoldDB" id="A0A149QRV5"/>
<name>A0A149QRV5_9PROT</name>
<proteinExistence type="predicted"/>
<evidence type="ECO:0000256" key="1">
    <source>
        <dbReference type="SAM" id="MobiDB-lite"/>
    </source>
</evidence>
<dbReference type="Gene3D" id="3.30.420.10">
    <property type="entry name" value="Ribonuclease H-like superfamily/Ribonuclease H"/>
    <property type="match status" value="1"/>
</dbReference>
<dbReference type="Proteomes" id="UP000075573">
    <property type="component" value="Unassembled WGS sequence"/>
</dbReference>